<reference evidence="2 3" key="1">
    <citation type="submission" date="2016-10" db="EMBL/GenBank/DDBJ databases">
        <authorList>
            <person name="de Groot N.N."/>
        </authorList>
    </citation>
    <scope>NUCLEOTIDE SEQUENCE [LARGE SCALE GENOMIC DNA]</scope>
    <source>
        <strain evidence="2 3">L 420-91</strain>
    </source>
</reference>
<keyword evidence="1" id="KW-1133">Transmembrane helix</keyword>
<keyword evidence="1" id="KW-0812">Transmembrane</keyword>
<proteinExistence type="predicted"/>
<accession>A0A1G7X522</accession>
<dbReference type="AlphaFoldDB" id="A0A1G7X522"/>
<dbReference type="EMBL" id="FNDE01000003">
    <property type="protein sequence ID" value="SDG79251.1"/>
    <property type="molecule type" value="Genomic_DNA"/>
</dbReference>
<evidence type="ECO:0000313" key="3">
    <source>
        <dbReference type="Proteomes" id="UP000198956"/>
    </source>
</evidence>
<protein>
    <submittedName>
        <fullName evidence="2">Uncharacterized protein</fullName>
    </submittedName>
</protein>
<gene>
    <name evidence="2" type="ORF">SAMN04489735_10034</name>
</gene>
<evidence type="ECO:0000256" key="1">
    <source>
        <dbReference type="SAM" id="Phobius"/>
    </source>
</evidence>
<sequence length="33" mass="3842">MDEKQFVRRLVYILASILLAFMIILLIFAQSNA</sequence>
<dbReference type="Proteomes" id="UP000198956">
    <property type="component" value="Unassembled WGS sequence"/>
</dbReference>
<keyword evidence="1" id="KW-0472">Membrane</keyword>
<feature type="transmembrane region" description="Helical" evidence="1">
    <location>
        <begin position="12"/>
        <end position="31"/>
    </location>
</feature>
<evidence type="ECO:0000313" key="2">
    <source>
        <dbReference type="EMBL" id="SDG79251.1"/>
    </source>
</evidence>
<name>A0A1G7X522_ANETH</name>
<organism evidence="2 3">
    <name type="scientific">Aneurinibacillus thermoaerophilus</name>
    <dbReference type="NCBI Taxonomy" id="143495"/>
    <lineage>
        <taxon>Bacteria</taxon>
        <taxon>Bacillati</taxon>
        <taxon>Bacillota</taxon>
        <taxon>Bacilli</taxon>
        <taxon>Bacillales</taxon>
        <taxon>Paenibacillaceae</taxon>
        <taxon>Aneurinibacillus group</taxon>
        <taxon>Aneurinibacillus</taxon>
    </lineage>
</organism>